<reference evidence="2 3" key="1">
    <citation type="submission" date="2022-06" db="EMBL/GenBank/DDBJ databases">
        <authorList>
            <person name="Jeon C.O."/>
        </authorList>
    </citation>
    <scope>NUCLEOTIDE SEQUENCE [LARGE SCALE GENOMIC DNA]</scope>
    <source>
        <strain evidence="2 3">KCTC 13943</strain>
    </source>
</reference>
<dbReference type="Pfam" id="PF00246">
    <property type="entry name" value="Peptidase_M14"/>
    <property type="match status" value="1"/>
</dbReference>
<dbReference type="Proteomes" id="UP001523262">
    <property type="component" value="Unassembled WGS sequence"/>
</dbReference>
<sequence length="855" mass="99177">MINDWFPANGEEKDTWVQRFTALKSPNRDVSTRAQLGMQAFAEIKFRKVDQFIIPENLANPSELWNRYLTEKGSQTHSLSLSVKEEKPIWTAQWEDAGELADLESYLLETLARLDRKGIMKKQLSIEITTTISRDSFNNWSHHLKTNMNERWGIGAEFIFRDANKSGLHWAMHEVLPKLKQEKEIHTVEIQAKVFRPEKKHLDLVHRFLQELYPFDAILSSELSLPLERIHLRLNDDSSAPMFQVIARDKLGRELTTKSWEGWVESCPYMLNQPERGNALIPFAGCRIYQKGENKVLASQSFKTNPYRFWVWYQEFVLPQLVKQIGRHEGVPKFSRLECYVEMDAVDVKLPHLEEVSSVLEGLHEDIYFFTLHALHDHGKRVGDSGWDAPGGILPFMHEKFGEKPKAEIALYAMATEQKAELVYENGEQKTIRPFPPAIMQQGRITEVTKFEGKRTFFFSGFTTPQLEKECGEWLANADPGYQRTLGSTESLKEKSLDSDVFVNEDVAKWLESRKEKLNGQAVPIDFSFNGQWIWLVELYAKGKKGETISSFQKHSLYKPTFFLNARHHANEVSSTNAALQLIEQLADDNELLKHLNLVIVPLENVDGAALHAKMAVEHPYWKLHAARYNACGLEYAKYRFQPDAPFGEARVYPTVWKRWAPDVVLDDHGVPSHEWIQPFSGYHSPPRFPVSYWIPSSRMYTIWRELTDATDHQREAYDSLRSFLTKRLDEDKIVAEDNAMWLNTYRRWGNNFDATHFPVELSHGSIAYTRESKSNQESHDLIERFSQWVTADLMTEVNDETVYDKELAACKHAHHVVHQAILDWIKEREVKIQVRREPLENGTIRIGLERIRPL</sequence>
<dbReference type="CDD" id="cd06232">
    <property type="entry name" value="M14-like"/>
    <property type="match status" value="1"/>
</dbReference>
<comment type="caution">
    <text evidence="2">The sequence shown here is derived from an EMBL/GenBank/DDBJ whole genome shotgun (WGS) entry which is preliminary data.</text>
</comment>
<proteinExistence type="predicted"/>
<gene>
    <name evidence="2" type="ORF">NDK43_31000</name>
</gene>
<evidence type="ECO:0000313" key="3">
    <source>
        <dbReference type="Proteomes" id="UP001523262"/>
    </source>
</evidence>
<accession>A0ABT0WLC5</accession>
<feature type="domain" description="Peptidase M14" evidence="1">
    <location>
        <begin position="525"/>
        <end position="625"/>
    </location>
</feature>
<organism evidence="2 3">
    <name type="scientific">Neobacillus pocheonensis</name>
    <dbReference type="NCBI Taxonomy" id="363869"/>
    <lineage>
        <taxon>Bacteria</taxon>
        <taxon>Bacillati</taxon>
        <taxon>Bacillota</taxon>
        <taxon>Bacilli</taxon>
        <taxon>Bacillales</taxon>
        <taxon>Bacillaceae</taxon>
        <taxon>Neobacillus</taxon>
    </lineage>
</organism>
<evidence type="ECO:0000313" key="2">
    <source>
        <dbReference type="EMBL" id="MCM2535912.1"/>
    </source>
</evidence>
<protein>
    <submittedName>
        <fullName evidence="2">M14 family metallopeptidase</fullName>
    </submittedName>
</protein>
<dbReference type="InterPro" id="IPR000834">
    <property type="entry name" value="Peptidase_M14"/>
</dbReference>
<dbReference type="EMBL" id="JAMQCR010000003">
    <property type="protein sequence ID" value="MCM2535912.1"/>
    <property type="molecule type" value="Genomic_DNA"/>
</dbReference>
<keyword evidence="3" id="KW-1185">Reference proteome</keyword>
<name>A0ABT0WLC5_9BACI</name>
<dbReference type="SUPFAM" id="SSF53187">
    <property type="entry name" value="Zn-dependent exopeptidases"/>
    <property type="match status" value="1"/>
</dbReference>
<evidence type="ECO:0000259" key="1">
    <source>
        <dbReference type="Pfam" id="PF00246"/>
    </source>
</evidence>
<dbReference type="Gene3D" id="3.40.630.10">
    <property type="entry name" value="Zn peptidases"/>
    <property type="match status" value="1"/>
</dbReference>